<protein>
    <submittedName>
        <fullName evidence="3">Class I SAM-dependent methyltransferase</fullName>
    </submittedName>
</protein>
<name>A0A3M6QRQ7_9BURK</name>
<dbReference type="EMBL" id="RDQO01000003">
    <property type="protein sequence ID" value="RMX05726.1"/>
    <property type="molecule type" value="Genomic_DNA"/>
</dbReference>
<dbReference type="AlphaFoldDB" id="A0A3M6QRQ7"/>
<dbReference type="Pfam" id="PF02636">
    <property type="entry name" value="Methyltransf_28"/>
    <property type="match status" value="1"/>
</dbReference>
<keyword evidence="1 3" id="KW-0489">Methyltransferase</keyword>
<gene>
    <name evidence="3" type="ORF">D8I35_11145</name>
</gene>
<dbReference type="GO" id="GO:0032259">
    <property type="term" value="P:methylation"/>
    <property type="evidence" value="ECO:0007669"/>
    <property type="project" value="UniProtKB-KW"/>
</dbReference>
<dbReference type="PANTHER" id="PTHR12049">
    <property type="entry name" value="PROTEIN ARGININE METHYLTRANSFERASE NDUFAF7, MITOCHONDRIAL"/>
    <property type="match status" value="1"/>
</dbReference>
<keyword evidence="4" id="KW-1185">Reference proteome</keyword>
<dbReference type="GO" id="GO:0035243">
    <property type="term" value="F:protein-arginine omega-N symmetric methyltransferase activity"/>
    <property type="evidence" value="ECO:0007669"/>
    <property type="project" value="TreeGrafter"/>
</dbReference>
<evidence type="ECO:0000256" key="2">
    <source>
        <dbReference type="ARBA" id="ARBA00022679"/>
    </source>
</evidence>
<dbReference type="OrthoDB" id="9794208at2"/>
<dbReference type="PANTHER" id="PTHR12049:SF7">
    <property type="entry name" value="PROTEIN ARGININE METHYLTRANSFERASE NDUFAF7, MITOCHONDRIAL"/>
    <property type="match status" value="1"/>
</dbReference>
<dbReference type="Gene3D" id="3.40.50.12710">
    <property type="match status" value="1"/>
</dbReference>
<proteinExistence type="predicted"/>
<dbReference type="Proteomes" id="UP000278006">
    <property type="component" value="Unassembled WGS sequence"/>
</dbReference>
<keyword evidence="2 3" id="KW-0808">Transferase</keyword>
<comment type="caution">
    <text evidence="3">The sequence shown here is derived from an EMBL/GenBank/DDBJ whole genome shotgun (WGS) entry which is preliminary data.</text>
</comment>
<accession>A0A3M6QRQ7</accession>
<evidence type="ECO:0000313" key="4">
    <source>
        <dbReference type="Proteomes" id="UP000278006"/>
    </source>
</evidence>
<reference evidence="3 4" key="1">
    <citation type="submission" date="2018-10" db="EMBL/GenBank/DDBJ databases">
        <title>Draft genome of Cortibacter populi DSM10536.</title>
        <authorList>
            <person name="Bernier A.-M."/>
            <person name="Bernard K."/>
        </authorList>
    </citation>
    <scope>NUCLEOTIDE SEQUENCE [LARGE SCALE GENOMIC DNA]</scope>
    <source>
        <strain evidence="3 4">DSM 105136</strain>
    </source>
</reference>
<evidence type="ECO:0000256" key="1">
    <source>
        <dbReference type="ARBA" id="ARBA00022603"/>
    </source>
</evidence>
<sequence length="387" mass="42487">MDDENKDESVTPALSRRLRAAIAAGSGWIGFDRFMHMALYEPGLGYYSNAQPKIGRMPAGKARARASEGPDSDFVTAPEMSALFGQCLARQIAEALHVSGTDTVYEFGAGNGTLARDILTAIGPHIRRYCIVDVSASLRARQAQALQAFGAQVQWLEALPDTLEGVLLGNEVLDAMPVKLLARHDGQWQERGVAWETDATEASDTADAGSFIWQDRPGKLRPPIDIPNDGDYLTELHPQAEAFVRTTSERLARGAALWIDYGFGEREYYHPERSMGTLVCHHRHQVDSDPLALVGQKDITSHVNFTGVAVAAQETGLEVLGYTSQGRFLINCGIEDLLQAASLPQRSMAAKLLHEHEMGELFKVMMLGRGPFWEPLGFTRGDRTHTL</sequence>
<dbReference type="InterPro" id="IPR003788">
    <property type="entry name" value="NDUFAF7"/>
</dbReference>
<dbReference type="SUPFAM" id="SSF53335">
    <property type="entry name" value="S-adenosyl-L-methionine-dependent methyltransferases"/>
    <property type="match status" value="1"/>
</dbReference>
<dbReference type="InterPro" id="IPR029063">
    <property type="entry name" value="SAM-dependent_MTases_sf"/>
</dbReference>
<evidence type="ECO:0000313" key="3">
    <source>
        <dbReference type="EMBL" id="RMX05726.1"/>
    </source>
</evidence>
<organism evidence="3 4">
    <name type="scientific">Corticibacter populi</name>
    <dbReference type="NCBI Taxonomy" id="1550736"/>
    <lineage>
        <taxon>Bacteria</taxon>
        <taxon>Pseudomonadati</taxon>
        <taxon>Pseudomonadota</taxon>
        <taxon>Betaproteobacteria</taxon>
        <taxon>Burkholderiales</taxon>
        <taxon>Comamonadaceae</taxon>
        <taxon>Corticibacter</taxon>
    </lineage>
</organism>
<dbReference type="RefSeq" id="WP_122229265.1">
    <property type="nucleotide sequence ID" value="NZ_RDQO01000003.1"/>
</dbReference>
<dbReference type="InterPro" id="IPR038375">
    <property type="entry name" value="NDUFAF7_sf"/>
</dbReference>